<evidence type="ECO:0000313" key="2">
    <source>
        <dbReference type="EMBL" id="KAI93166.1"/>
    </source>
</evidence>
<organism evidence="2 3">
    <name type="scientific">Spiroplasma melliferum KC3</name>
    <dbReference type="NCBI Taxonomy" id="570509"/>
    <lineage>
        <taxon>Bacteria</taxon>
        <taxon>Bacillati</taxon>
        <taxon>Mycoplasmatota</taxon>
        <taxon>Mollicutes</taxon>
        <taxon>Entomoplasmatales</taxon>
        <taxon>Spiroplasmataceae</taxon>
        <taxon>Spiroplasma</taxon>
    </lineage>
</organism>
<reference evidence="2 3" key="1">
    <citation type="journal article" date="2012" name="J. Proteome Res.">
        <title>Application of Spiroplasma melliferum proteogenomic profiling for the discovery of virulence factors and pathogenicity mechanisms in host-associated spiroplasmas.</title>
        <authorList>
            <person name="Alexeev D."/>
            <person name="Kostrjukova E."/>
            <person name="Aliper A."/>
            <person name="Popenko A."/>
            <person name="Bazaleev N."/>
            <person name="Tyakht A."/>
            <person name="Selezneva O."/>
            <person name="Akopian T."/>
            <person name="Prichodko E."/>
            <person name="Kondratov I."/>
            <person name="Chukin M."/>
            <person name="Demina I."/>
            <person name="Galyamina M."/>
            <person name="Kamashev D."/>
            <person name="Vanyushkina A."/>
            <person name="Ladygina V."/>
            <person name="Levitskii S."/>
            <person name="Lazarev V."/>
            <person name="Govorun V."/>
        </authorList>
    </citation>
    <scope>NUCLEOTIDE SEQUENCE [LARGE SCALE GENOMIC DNA]</scope>
    <source>
        <strain evidence="2 3">KC3</strain>
    </source>
</reference>
<dbReference type="AlphaFoldDB" id="A0AAI9T4X2"/>
<dbReference type="RefSeq" id="WP_004028098.1">
    <property type="nucleotide sequence ID" value="NZ_AGBZ02000001.1"/>
</dbReference>
<dbReference type="EMBL" id="AGBZ02000001">
    <property type="protein sequence ID" value="KAI93166.1"/>
    <property type="molecule type" value="Genomic_DNA"/>
</dbReference>
<gene>
    <name evidence="2" type="ORF">SPM_002875</name>
</gene>
<accession>A0AAI9T4X2</accession>
<sequence>MSDIVKNTVQNIVYPFYIKGNDFKELSIKAKDIKEWIIKNGQELKDFIFRHRNHYALNNYQEVHLNDMPRTISKVDIVFREPLEKIKAFKDDLNKIRNNIISLEKVLENNKIEIKNDMIQAQKYKQKQFIKEQEEIKNERIEFANNLKEDIGLDMDQIQDEQVRAMEDVAEIDKKMEKVVSKFRKDKLKNDQIIIKGFKKEISAFDLFALLEKDLILLNEKEIKNIVKKQYEENNFLGISGIEIEVQK</sequence>
<proteinExistence type="predicted"/>
<keyword evidence="1" id="KW-0175">Coiled coil</keyword>
<evidence type="ECO:0000256" key="1">
    <source>
        <dbReference type="SAM" id="Coils"/>
    </source>
</evidence>
<feature type="coiled-coil region" evidence="1">
    <location>
        <begin position="86"/>
        <end position="113"/>
    </location>
</feature>
<comment type="caution">
    <text evidence="2">The sequence shown here is derived from an EMBL/GenBank/DDBJ whole genome shotgun (WGS) entry which is preliminary data.</text>
</comment>
<name>A0AAI9T4X2_SPIME</name>
<dbReference type="Proteomes" id="UP000004057">
    <property type="component" value="Unassembled WGS sequence"/>
</dbReference>
<protein>
    <submittedName>
        <fullName evidence="2">Uncharacterized protein</fullName>
    </submittedName>
</protein>
<evidence type="ECO:0000313" key="3">
    <source>
        <dbReference type="Proteomes" id="UP000004057"/>
    </source>
</evidence>